<dbReference type="Pfam" id="PF12146">
    <property type="entry name" value="Hydrolase_4"/>
    <property type="match status" value="1"/>
</dbReference>
<dbReference type="PANTHER" id="PTHR42886:SF53">
    <property type="entry name" value="ALPHA_BETA-HYDROLASES SUPERFAMILY PROTEIN"/>
    <property type="match status" value="1"/>
</dbReference>
<protein>
    <recommendedName>
        <fullName evidence="1">Serine aminopeptidase S33 domain-containing protein</fullName>
    </recommendedName>
</protein>
<keyword evidence="3" id="KW-1185">Reference proteome</keyword>
<reference evidence="2 3" key="1">
    <citation type="submission" date="2024-06" db="EMBL/GenBank/DDBJ databases">
        <title>A chromosome level genome sequence of Diviner's sage (Salvia divinorum).</title>
        <authorList>
            <person name="Ford S.A."/>
            <person name="Ro D.-K."/>
            <person name="Ness R.W."/>
            <person name="Phillips M.A."/>
        </authorList>
    </citation>
    <scope>NUCLEOTIDE SEQUENCE [LARGE SCALE GENOMIC DNA]</scope>
    <source>
        <strain evidence="2">SAF-2024a</strain>
        <tissue evidence="2">Leaf</tissue>
    </source>
</reference>
<sequence length="234" mass="25967">MQQQITVVNKQGQKLDGVLHDTGSTNIVVLCHAFRSTKEHFAMVKLAAALETEGITAFRFDFSLTEYTEDSYYSGNYDSEIEDLRAVVEYFSAVNRPVAAVLGHSKGANIVLEYASKYHDIGAVINVSGRYDPWHINLKTRNATSDDEVKDVKQLNSNIDEEWLTIDPKCKVLTVHGTADNDVALDEAYEIGKVAPNHQLQLVDGADHTYESRLDELAAAVVPFAKECCFPPLT</sequence>
<name>A0ABD1FI83_SALDI</name>
<evidence type="ECO:0000259" key="1">
    <source>
        <dbReference type="Pfam" id="PF12146"/>
    </source>
</evidence>
<dbReference type="Gene3D" id="3.40.50.1820">
    <property type="entry name" value="alpha/beta hydrolase"/>
    <property type="match status" value="1"/>
</dbReference>
<gene>
    <name evidence="2" type="ORF">AAHA92_34045</name>
</gene>
<dbReference type="EMBL" id="JBEAFC010000015">
    <property type="protein sequence ID" value="KAL1531362.1"/>
    <property type="molecule type" value="Genomic_DNA"/>
</dbReference>
<feature type="domain" description="Serine aminopeptidase S33" evidence="1">
    <location>
        <begin position="26"/>
        <end position="134"/>
    </location>
</feature>
<dbReference type="InterPro" id="IPR022742">
    <property type="entry name" value="Hydrolase_4"/>
</dbReference>
<proteinExistence type="predicted"/>
<dbReference type="PANTHER" id="PTHR42886">
    <property type="entry name" value="RE40534P-RELATED"/>
    <property type="match status" value="1"/>
</dbReference>
<comment type="caution">
    <text evidence="2">The sequence shown here is derived from an EMBL/GenBank/DDBJ whole genome shotgun (WGS) entry which is preliminary data.</text>
</comment>
<dbReference type="Proteomes" id="UP001567538">
    <property type="component" value="Unassembled WGS sequence"/>
</dbReference>
<evidence type="ECO:0000313" key="2">
    <source>
        <dbReference type="EMBL" id="KAL1531362.1"/>
    </source>
</evidence>
<dbReference type="SUPFAM" id="SSF53474">
    <property type="entry name" value="alpha/beta-Hydrolases"/>
    <property type="match status" value="1"/>
</dbReference>
<organism evidence="2 3">
    <name type="scientific">Salvia divinorum</name>
    <name type="common">Maria pastora</name>
    <name type="synonym">Diviner's sage</name>
    <dbReference type="NCBI Taxonomy" id="28513"/>
    <lineage>
        <taxon>Eukaryota</taxon>
        <taxon>Viridiplantae</taxon>
        <taxon>Streptophyta</taxon>
        <taxon>Embryophyta</taxon>
        <taxon>Tracheophyta</taxon>
        <taxon>Spermatophyta</taxon>
        <taxon>Magnoliopsida</taxon>
        <taxon>eudicotyledons</taxon>
        <taxon>Gunneridae</taxon>
        <taxon>Pentapetalae</taxon>
        <taxon>asterids</taxon>
        <taxon>lamiids</taxon>
        <taxon>Lamiales</taxon>
        <taxon>Lamiaceae</taxon>
        <taxon>Nepetoideae</taxon>
        <taxon>Mentheae</taxon>
        <taxon>Salviinae</taxon>
        <taxon>Salvia</taxon>
        <taxon>Salvia subgen. Calosphace</taxon>
    </lineage>
</organism>
<dbReference type="InterPro" id="IPR029058">
    <property type="entry name" value="AB_hydrolase_fold"/>
</dbReference>
<evidence type="ECO:0000313" key="3">
    <source>
        <dbReference type="Proteomes" id="UP001567538"/>
    </source>
</evidence>
<dbReference type="AlphaFoldDB" id="A0ABD1FI83"/>
<accession>A0ABD1FI83</accession>